<gene>
    <name evidence="2" type="ORF">B0T21DRAFT_287541</name>
</gene>
<evidence type="ECO:0000256" key="1">
    <source>
        <dbReference type="SAM" id="MobiDB-lite"/>
    </source>
</evidence>
<dbReference type="Proteomes" id="UP001172159">
    <property type="component" value="Unassembled WGS sequence"/>
</dbReference>
<name>A0AA40EFU5_9PEZI</name>
<accession>A0AA40EFU5</accession>
<evidence type="ECO:0000313" key="3">
    <source>
        <dbReference type="Proteomes" id="UP001172159"/>
    </source>
</evidence>
<dbReference type="SUPFAM" id="SSF56281">
    <property type="entry name" value="Metallo-hydrolase/oxidoreductase"/>
    <property type="match status" value="1"/>
</dbReference>
<dbReference type="AlphaFoldDB" id="A0AA40EFU5"/>
<dbReference type="Gene3D" id="3.60.15.10">
    <property type="entry name" value="Ribonuclease Z/Hydroxyacylglutathione hydrolase-like"/>
    <property type="match status" value="1"/>
</dbReference>
<comment type="caution">
    <text evidence="2">The sequence shown here is derived from an EMBL/GenBank/DDBJ whole genome shotgun (WGS) entry which is preliminary data.</text>
</comment>
<reference evidence="2" key="1">
    <citation type="submission" date="2023-06" db="EMBL/GenBank/DDBJ databases">
        <title>Genome-scale phylogeny and comparative genomics of the fungal order Sordariales.</title>
        <authorList>
            <consortium name="Lawrence Berkeley National Laboratory"/>
            <person name="Hensen N."/>
            <person name="Bonometti L."/>
            <person name="Westerberg I."/>
            <person name="Brannstrom I.O."/>
            <person name="Guillou S."/>
            <person name="Cros-Aarteil S."/>
            <person name="Calhoun S."/>
            <person name="Haridas S."/>
            <person name="Kuo A."/>
            <person name="Mondo S."/>
            <person name="Pangilinan J."/>
            <person name="Riley R."/>
            <person name="Labutti K."/>
            <person name="Andreopoulos B."/>
            <person name="Lipzen A."/>
            <person name="Chen C."/>
            <person name="Yanf M."/>
            <person name="Daum C."/>
            <person name="Ng V."/>
            <person name="Clum A."/>
            <person name="Steindorff A."/>
            <person name="Ohm R."/>
            <person name="Martin F."/>
            <person name="Silar P."/>
            <person name="Natvig D."/>
            <person name="Lalanne C."/>
            <person name="Gautier V."/>
            <person name="Ament-Velasquez S.L."/>
            <person name="Kruys A."/>
            <person name="Hutchinson M.I."/>
            <person name="Powell A.J."/>
            <person name="Barry K."/>
            <person name="Miller A.N."/>
            <person name="Grigoriev I.V."/>
            <person name="Debuchy R."/>
            <person name="Gladieux P."/>
            <person name="Thoren M.H."/>
            <person name="Johannesson H."/>
        </authorList>
    </citation>
    <scope>NUCLEOTIDE SEQUENCE</scope>
    <source>
        <strain evidence="2">CBS 540.89</strain>
    </source>
</reference>
<feature type="region of interest" description="Disordered" evidence="1">
    <location>
        <begin position="1"/>
        <end position="26"/>
    </location>
</feature>
<dbReference type="PANTHER" id="PTHR46504:SF2">
    <property type="entry name" value="TRNASE Z TRZ1"/>
    <property type="match status" value="1"/>
</dbReference>
<keyword evidence="3" id="KW-1185">Reference proteome</keyword>
<dbReference type="InterPro" id="IPR036866">
    <property type="entry name" value="RibonucZ/Hydroxyglut_hydro"/>
</dbReference>
<evidence type="ECO:0000313" key="2">
    <source>
        <dbReference type="EMBL" id="KAK0736822.1"/>
    </source>
</evidence>
<dbReference type="PANTHER" id="PTHR46504">
    <property type="entry name" value="TRNASE Z TRZ1"/>
    <property type="match status" value="1"/>
</dbReference>
<organism evidence="2 3">
    <name type="scientific">Apiosordaria backusii</name>
    <dbReference type="NCBI Taxonomy" id="314023"/>
    <lineage>
        <taxon>Eukaryota</taxon>
        <taxon>Fungi</taxon>
        <taxon>Dikarya</taxon>
        <taxon>Ascomycota</taxon>
        <taxon>Pezizomycotina</taxon>
        <taxon>Sordariomycetes</taxon>
        <taxon>Sordariomycetidae</taxon>
        <taxon>Sordariales</taxon>
        <taxon>Lasiosphaeriaceae</taxon>
        <taxon>Apiosordaria</taxon>
    </lineage>
</organism>
<sequence>MPPPEKVPSDSKSNPPPNFPTPLPQSTRSDILTWRFPKPFHGLTLTGRSRAAWHTSFVVPELNLLLDAGLVVGAHRPKHVFLTHGHSDHCLLTPAFVKADPPHTPPLLYCPAEMEKPLEQFIQGSLLLNKGFTGFGSQPGECSTLDRLGKYTITTMLPGDTAELQYLKNQKWKATAVQCDHTVPSIGYVFSTITKKLKPEYQSLKGEEIKHLRLQGTEVTAEIEQPVFAFMGDTTAKIYDQGSEMDAWLKRGLKVVITECSFLKESPEHREQADKTKHTMWSDLERVIRRWPEVVWVVMHFSLRYDETEVVRFFEEMDDRPPNLVVWADGGVGMDSGK</sequence>
<feature type="compositionally biased region" description="Pro residues" evidence="1">
    <location>
        <begin position="14"/>
        <end position="23"/>
    </location>
</feature>
<dbReference type="EMBL" id="JAUKTV010000005">
    <property type="protein sequence ID" value="KAK0736822.1"/>
    <property type="molecule type" value="Genomic_DNA"/>
</dbReference>
<proteinExistence type="predicted"/>
<protein>
    <submittedName>
        <fullName evidence="2">Beta-lactamase-like protein</fullName>
    </submittedName>
</protein>